<dbReference type="RefSeq" id="WP_025704815.1">
    <property type="nucleotide sequence ID" value="NZ_CP009287.1"/>
</dbReference>
<sequence length="129" mass="14814">MKITLPHDIPLLFYIPVAKAFYPFPIYFLRLAAPAPYDKSISRILNSLNENNYSSIDKVQNATIGELRRVRNFGEKGLVILLELLQTLSQQPELVLETDKLDDSLRVELDHLKQVMPVRLQLLEIGIEI</sequence>
<keyword evidence="2" id="KW-1185">Reference proteome</keyword>
<reference evidence="1 2" key="1">
    <citation type="submission" date="2014-08" db="EMBL/GenBank/DDBJ databases">
        <title>Comparative genomics of the Paenibacillus odorifer group.</title>
        <authorList>
            <person name="den Bakker H.C."/>
            <person name="Tsai Y.-C."/>
            <person name="Martin N."/>
            <person name="Korlach J."/>
            <person name="Wiedmann M."/>
        </authorList>
    </citation>
    <scope>NUCLEOTIDE SEQUENCE [LARGE SCALE GENOMIC DNA]</scope>
    <source>
        <strain evidence="1 2">DSM 15220</strain>
    </source>
</reference>
<gene>
    <name evidence="1" type="ORF">PGRAT_24380</name>
</gene>
<dbReference type="AlphaFoldDB" id="A0A089MG19"/>
<accession>A0A089MG19</accession>
<dbReference type="Gene3D" id="1.10.150.20">
    <property type="entry name" value="5' to 3' exonuclease, C-terminal subdomain"/>
    <property type="match status" value="1"/>
</dbReference>
<name>A0A089MG19_9BACL</name>
<dbReference type="SUPFAM" id="SSF47789">
    <property type="entry name" value="C-terminal domain of RNA polymerase alpha subunit"/>
    <property type="match status" value="1"/>
</dbReference>
<protein>
    <recommendedName>
        <fullName evidence="3">RNA polymerase alpha subunit C-terminal domain-containing protein</fullName>
    </recommendedName>
</protein>
<dbReference type="KEGG" id="pgm:PGRAT_24380"/>
<organism evidence="1 2">
    <name type="scientific">Paenibacillus graminis</name>
    <dbReference type="NCBI Taxonomy" id="189425"/>
    <lineage>
        <taxon>Bacteria</taxon>
        <taxon>Bacillati</taxon>
        <taxon>Bacillota</taxon>
        <taxon>Bacilli</taxon>
        <taxon>Bacillales</taxon>
        <taxon>Paenibacillaceae</taxon>
        <taxon>Paenibacillus</taxon>
    </lineage>
</organism>
<dbReference type="HOGENOM" id="CLU_1990448_0_0_9"/>
<dbReference type="EMBL" id="CP009287">
    <property type="protein sequence ID" value="AIQ70413.1"/>
    <property type="molecule type" value="Genomic_DNA"/>
</dbReference>
<dbReference type="OrthoDB" id="2625038at2"/>
<dbReference type="Proteomes" id="UP000029500">
    <property type="component" value="Chromosome"/>
</dbReference>
<evidence type="ECO:0000313" key="2">
    <source>
        <dbReference type="Proteomes" id="UP000029500"/>
    </source>
</evidence>
<evidence type="ECO:0008006" key="3">
    <source>
        <dbReference type="Google" id="ProtNLM"/>
    </source>
</evidence>
<dbReference type="eggNOG" id="ENOG50307BW">
    <property type="taxonomic scope" value="Bacteria"/>
</dbReference>
<proteinExistence type="predicted"/>
<evidence type="ECO:0000313" key="1">
    <source>
        <dbReference type="EMBL" id="AIQ70413.1"/>
    </source>
</evidence>